<proteinExistence type="predicted"/>
<dbReference type="HOGENOM" id="CLU_083853_3_0_7"/>
<dbReference type="InterPro" id="IPR025889">
    <property type="entry name" value="GSP17M-like_dom"/>
</dbReference>
<feature type="transmembrane region" description="Helical" evidence="1">
    <location>
        <begin position="63"/>
        <end position="85"/>
    </location>
</feature>
<keyword evidence="4" id="KW-1185">Reference proteome</keyword>
<protein>
    <recommendedName>
        <fullName evidence="2">General stress protein 17M-like domain-containing protein</fullName>
    </recommendedName>
</protein>
<dbReference type="PANTHER" id="PTHR36109">
    <property type="entry name" value="MEMBRANE PROTEIN-RELATED"/>
    <property type="match status" value="1"/>
</dbReference>
<dbReference type="InterPro" id="IPR052948">
    <property type="entry name" value="Low_temp-induced_all0457"/>
</dbReference>
<keyword evidence="1" id="KW-0812">Transmembrane</keyword>
<evidence type="ECO:0000259" key="2">
    <source>
        <dbReference type="Pfam" id="PF11181"/>
    </source>
</evidence>
<sequence length="173" mass="18077">MADNKFVVAIFESSDSAQVQKSVEALVKSGVDKQYISIISRVEDEEKIEDIETKKANKKALKWAEWGALSGGLLGLLIGGIVFTAPVTGPVATVGASLAGAINGLLGGAVAGSALFGVADGLVEWGMAAEGAKRLEKLVEEGHILLIVKTDEAQSKQVEETLKESGAKEIEIL</sequence>
<feature type="transmembrane region" description="Helical" evidence="1">
    <location>
        <begin position="91"/>
        <end position="118"/>
    </location>
</feature>
<dbReference type="EMBL" id="CP002452">
    <property type="protein sequence ID" value="ADV45861.1"/>
    <property type="molecule type" value="Genomic_DNA"/>
</dbReference>
<dbReference type="RefSeq" id="WP_013553557.1">
    <property type="nucleotide sequence ID" value="NC_014935.1"/>
</dbReference>
<evidence type="ECO:0000313" key="3">
    <source>
        <dbReference type="EMBL" id="ADV45861.1"/>
    </source>
</evidence>
<keyword evidence="1" id="KW-0472">Membrane</keyword>
<dbReference type="PANTHER" id="PTHR36109:SF2">
    <property type="entry name" value="MEMBRANE PROTEIN"/>
    <property type="match status" value="1"/>
</dbReference>
<dbReference type="Pfam" id="PF11181">
    <property type="entry name" value="YflT"/>
    <property type="match status" value="1"/>
</dbReference>
<keyword evidence="1" id="KW-1133">Transmembrane helix</keyword>
<reference evidence="3 4" key="1">
    <citation type="journal article" date="2011" name="Stand. Genomic Sci.">
        <title>Complete genome sequence of Nitratifractor salsuginis type strain (E9I37-1).</title>
        <authorList>
            <person name="Anderson I."/>
            <person name="Sikorski J."/>
            <person name="Zeytun A."/>
            <person name="Nolan M."/>
            <person name="Lapidus A."/>
            <person name="Lucas S."/>
            <person name="Hammon N."/>
            <person name="Deshpande S."/>
            <person name="Cheng J.F."/>
            <person name="Tapia R."/>
            <person name="Han C."/>
            <person name="Goodwin L."/>
            <person name="Pitluck S."/>
            <person name="Liolios K."/>
            <person name="Pagani I."/>
            <person name="Ivanova N."/>
            <person name="Huntemann M."/>
            <person name="Mavromatis K."/>
            <person name="Ovchinikova G."/>
            <person name="Pati A."/>
            <person name="Chen A."/>
            <person name="Palaniappan K."/>
            <person name="Land M."/>
            <person name="Hauser L."/>
            <person name="Brambilla E.M."/>
            <person name="Ngatchou-Djao O.D."/>
            <person name="Rohde M."/>
            <person name="Tindall B.J."/>
            <person name="Goker M."/>
            <person name="Detter J.C."/>
            <person name="Woyke T."/>
            <person name="Bristow J."/>
            <person name="Eisen J.A."/>
            <person name="Markowitz V."/>
            <person name="Hugenholtz P."/>
            <person name="Klenk H.P."/>
            <person name="Kyrpides N.C."/>
        </authorList>
    </citation>
    <scope>NUCLEOTIDE SEQUENCE [LARGE SCALE GENOMIC DNA]</scope>
    <source>
        <strain evidence="4">DSM 16511 / JCM 12458 / E9I37-1</strain>
    </source>
</reference>
<dbReference type="AlphaFoldDB" id="E6X158"/>
<dbReference type="Proteomes" id="UP000008633">
    <property type="component" value="Chromosome"/>
</dbReference>
<reference evidence="4" key="2">
    <citation type="submission" date="2011-01" db="EMBL/GenBank/DDBJ databases">
        <title>The complete genome of Nitratifractor salsuginis DSM 16511.</title>
        <authorList>
            <consortium name="US DOE Joint Genome Institute (JGI-PGF)"/>
            <person name="Lucas S."/>
            <person name="Copeland A."/>
            <person name="Lapidus A."/>
            <person name="Bruce D."/>
            <person name="Goodwin L."/>
            <person name="Pitluck S."/>
            <person name="Kyrpides N."/>
            <person name="Mavromatis K."/>
            <person name="Ivanova N."/>
            <person name="Mikhailova N."/>
            <person name="Zeytun A."/>
            <person name="Detter J.C."/>
            <person name="Tapia R."/>
            <person name="Han C."/>
            <person name="Land M."/>
            <person name="Hauser L."/>
            <person name="Markowitz V."/>
            <person name="Cheng J.-F."/>
            <person name="Hugenholtz P."/>
            <person name="Woyke T."/>
            <person name="Wu D."/>
            <person name="Tindall B."/>
            <person name="Schuetze A."/>
            <person name="Brambilla E."/>
            <person name="Klenk H.-P."/>
            <person name="Eisen J.A."/>
        </authorList>
    </citation>
    <scope>NUCLEOTIDE SEQUENCE [LARGE SCALE GENOMIC DNA]</scope>
    <source>
        <strain evidence="4">DSM 16511 / JCM 12458 / E9I37-1</strain>
    </source>
</reference>
<dbReference type="eggNOG" id="COG4803">
    <property type="taxonomic scope" value="Bacteria"/>
</dbReference>
<accession>E6X158</accession>
<feature type="domain" description="General stress protein 17M-like" evidence="2">
    <location>
        <begin position="14"/>
        <end position="81"/>
    </location>
</feature>
<evidence type="ECO:0000256" key="1">
    <source>
        <dbReference type="SAM" id="Phobius"/>
    </source>
</evidence>
<gene>
    <name evidence="3" type="ordered locus">Nitsa_0593</name>
</gene>
<organism evidence="3 4">
    <name type="scientific">Nitratifractor salsuginis (strain DSM 16511 / JCM 12458 / E9I37-1)</name>
    <dbReference type="NCBI Taxonomy" id="749222"/>
    <lineage>
        <taxon>Bacteria</taxon>
        <taxon>Pseudomonadati</taxon>
        <taxon>Campylobacterota</taxon>
        <taxon>Epsilonproteobacteria</taxon>
        <taxon>Campylobacterales</taxon>
        <taxon>Sulfurovaceae</taxon>
        <taxon>Nitratifractor</taxon>
    </lineage>
</organism>
<evidence type="ECO:0000313" key="4">
    <source>
        <dbReference type="Proteomes" id="UP000008633"/>
    </source>
</evidence>
<name>E6X158_NITSE</name>
<dbReference type="KEGG" id="nsa:Nitsa_0593"/>